<feature type="non-terminal residue" evidence="2">
    <location>
        <position position="100"/>
    </location>
</feature>
<reference evidence="2 3" key="1">
    <citation type="journal article" date="2018" name="Front. Plant Sci.">
        <title>Red Clover (Trifolium pratense) and Zigzag Clover (T. medium) - A Picture of Genomic Similarities and Differences.</title>
        <authorList>
            <person name="Dluhosova J."/>
            <person name="Istvanek J."/>
            <person name="Nedelnik J."/>
            <person name="Repkova J."/>
        </authorList>
    </citation>
    <scope>NUCLEOTIDE SEQUENCE [LARGE SCALE GENOMIC DNA]</scope>
    <source>
        <strain evidence="3">cv. 10/8</strain>
        <tissue evidence="2">Leaf</tissue>
    </source>
</reference>
<name>A0A392SN21_9FABA</name>
<dbReference type="EMBL" id="LXQA010414049">
    <property type="protein sequence ID" value="MCI50283.1"/>
    <property type="molecule type" value="Genomic_DNA"/>
</dbReference>
<comment type="caution">
    <text evidence="2">The sequence shown here is derived from an EMBL/GenBank/DDBJ whole genome shotgun (WGS) entry which is preliminary data.</text>
</comment>
<feature type="compositionally biased region" description="Polar residues" evidence="1">
    <location>
        <begin position="71"/>
        <end position="83"/>
    </location>
</feature>
<evidence type="ECO:0000313" key="2">
    <source>
        <dbReference type="EMBL" id="MCI50283.1"/>
    </source>
</evidence>
<dbReference type="AlphaFoldDB" id="A0A392SN21"/>
<feature type="compositionally biased region" description="Basic and acidic residues" evidence="1">
    <location>
        <begin position="1"/>
        <end position="23"/>
    </location>
</feature>
<feature type="region of interest" description="Disordered" evidence="1">
    <location>
        <begin position="1"/>
        <end position="100"/>
    </location>
</feature>
<evidence type="ECO:0000256" key="1">
    <source>
        <dbReference type="SAM" id="MobiDB-lite"/>
    </source>
</evidence>
<keyword evidence="3" id="KW-1185">Reference proteome</keyword>
<sequence>DKKEEKDPKPDPPPRIEVDKSSPLKEAQTIKTLPPQEGKEERTLPIPTVDPVPEQDIVQEPPVKESRPQVEDTQPSELKNQGVTEIRPNPEAINIETEKD</sequence>
<protein>
    <submittedName>
        <fullName evidence="2">Uncharacterized protein</fullName>
    </submittedName>
</protein>
<accession>A0A392SN21</accession>
<organism evidence="2 3">
    <name type="scientific">Trifolium medium</name>
    <dbReference type="NCBI Taxonomy" id="97028"/>
    <lineage>
        <taxon>Eukaryota</taxon>
        <taxon>Viridiplantae</taxon>
        <taxon>Streptophyta</taxon>
        <taxon>Embryophyta</taxon>
        <taxon>Tracheophyta</taxon>
        <taxon>Spermatophyta</taxon>
        <taxon>Magnoliopsida</taxon>
        <taxon>eudicotyledons</taxon>
        <taxon>Gunneridae</taxon>
        <taxon>Pentapetalae</taxon>
        <taxon>rosids</taxon>
        <taxon>fabids</taxon>
        <taxon>Fabales</taxon>
        <taxon>Fabaceae</taxon>
        <taxon>Papilionoideae</taxon>
        <taxon>50 kb inversion clade</taxon>
        <taxon>NPAAA clade</taxon>
        <taxon>Hologalegina</taxon>
        <taxon>IRL clade</taxon>
        <taxon>Trifolieae</taxon>
        <taxon>Trifolium</taxon>
    </lineage>
</organism>
<dbReference type="Proteomes" id="UP000265520">
    <property type="component" value="Unassembled WGS sequence"/>
</dbReference>
<evidence type="ECO:0000313" key="3">
    <source>
        <dbReference type="Proteomes" id="UP000265520"/>
    </source>
</evidence>
<feature type="non-terminal residue" evidence="2">
    <location>
        <position position="1"/>
    </location>
</feature>
<proteinExistence type="predicted"/>